<keyword evidence="3" id="KW-1185">Reference proteome</keyword>
<evidence type="ECO:0000313" key="2">
    <source>
        <dbReference type="EMBL" id="CAK9013690.1"/>
    </source>
</evidence>
<feature type="region of interest" description="Disordered" evidence="1">
    <location>
        <begin position="58"/>
        <end position="91"/>
    </location>
</feature>
<accession>A0ABP0JH05</accession>
<comment type="caution">
    <text evidence="2">The sequence shown here is derived from an EMBL/GenBank/DDBJ whole genome shotgun (WGS) entry which is preliminary data.</text>
</comment>
<evidence type="ECO:0000313" key="3">
    <source>
        <dbReference type="Proteomes" id="UP001642464"/>
    </source>
</evidence>
<feature type="compositionally biased region" description="Gly residues" evidence="1">
    <location>
        <begin position="472"/>
        <end position="485"/>
    </location>
</feature>
<feature type="region of interest" description="Disordered" evidence="1">
    <location>
        <begin position="182"/>
        <end position="278"/>
    </location>
</feature>
<feature type="compositionally biased region" description="Basic and acidic residues" evidence="1">
    <location>
        <begin position="65"/>
        <end position="91"/>
    </location>
</feature>
<dbReference type="EMBL" id="CAXAMM010007269">
    <property type="protein sequence ID" value="CAK9013690.1"/>
    <property type="molecule type" value="Genomic_DNA"/>
</dbReference>
<protein>
    <submittedName>
        <fullName evidence="2">Reticulocyte-binding protein 2 homolog a</fullName>
    </submittedName>
</protein>
<feature type="compositionally biased region" description="Basic and acidic residues" evidence="1">
    <location>
        <begin position="320"/>
        <end position="338"/>
    </location>
</feature>
<dbReference type="Proteomes" id="UP001642464">
    <property type="component" value="Unassembled WGS sequence"/>
</dbReference>
<proteinExistence type="predicted"/>
<feature type="compositionally biased region" description="Polar residues" evidence="1">
    <location>
        <begin position="187"/>
        <end position="196"/>
    </location>
</feature>
<organism evidence="2 3">
    <name type="scientific">Durusdinium trenchii</name>
    <dbReference type="NCBI Taxonomy" id="1381693"/>
    <lineage>
        <taxon>Eukaryota</taxon>
        <taxon>Sar</taxon>
        <taxon>Alveolata</taxon>
        <taxon>Dinophyceae</taxon>
        <taxon>Suessiales</taxon>
        <taxon>Symbiodiniaceae</taxon>
        <taxon>Durusdinium</taxon>
    </lineage>
</organism>
<feature type="region of interest" description="Disordered" evidence="1">
    <location>
        <begin position="317"/>
        <end position="339"/>
    </location>
</feature>
<feature type="compositionally biased region" description="Basic and acidic residues" evidence="1">
    <location>
        <begin position="249"/>
        <end position="269"/>
    </location>
</feature>
<feature type="compositionally biased region" description="Basic and acidic residues" evidence="1">
    <location>
        <begin position="197"/>
        <end position="214"/>
    </location>
</feature>
<feature type="non-terminal residue" evidence="2">
    <location>
        <position position="1"/>
    </location>
</feature>
<reference evidence="2 3" key="1">
    <citation type="submission" date="2024-02" db="EMBL/GenBank/DDBJ databases">
        <authorList>
            <person name="Chen Y."/>
            <person name="Shah S."/>
            <person name="Dougan E. K."/>
            <person name="Thang M."/>
            <person name="Chan C."/>
        </authorList>
    </citation>
    <scope>NUCLEOTIDE SEQUENCE [LARGE SCALE GENOMIC DNA]</scope>
</reference>
<sequence length="576" mass="64968">SRAERGHLLVRASKHGHAAQLMCEVDVVKKISEMEQKAQVWQGDLDQELHRLNRQLNEQTSQVETLKRHLDQKKRNGSDGSSEERGFEDARAAQLREREELLQAKEKQLREREELLQAKEKQLLEREQTLQREKKLLHEREQSFIAKERQLLEREQTLQTEKKLQMEREQYLQSKDQQLFEREEALQSATKLQQQQELEHFQTERQLERARAKSQDYNLTAPAPAAPAPPAAPRGRKTEPRGPRGPRGAVKDRSSRSREREMKQKDPEHRKTKRRRTELYRTFEEQRWTWYKTLATPIATPSPAAAVTAAVTARSAAASRHVEPVKPKVDREEADPPLHRLGSARPILLETVEEELMLELDEVDEEELFGALCSQEPRAEPRTKDHEATPAAAAVPELVAKGAENAQHAAQRVEPALSSVHVELDDGLDEEYLFGPMADELHPPPPVPDEKSKTPPVPAPAPTPVERATEGGAEGGSTGGSGAGGAWNKKKDWYQRHYPQQPALRANARSRPVPSTLRKNGHKPGGAALFPREAWASVPLKHPEPVKDPIPELSDLLALLAPPPPVDDVLPRLKTS</sequence>
<name>A0ABP0JH05_9DINO</name>
<evidence type="ECO:0000256" key="1">
    <source>
        <dbReference type="SAM" id="MobiDB-lite"/>
    </source>
</evidence>
<gene>
    <name evidence="2" type="ORF">SCF082_LOCUS12039</name>
</gene>
<feature type="region of interest" description="Disordered" evidence="1">
    <location>
        <begin position="431"/>
        <end position="528"/>
    </location>
</feature>